<dbReference type="SMART" id="SM00822">
    <property type="entry name" value="PKS_KR"/>
    <property type="match status" value="1"/>
</dbReference>
<proteinExistence type="inferred from homology"/>
<dbReference type="CDD" id="cd05233">
    <property type="entry name" value="SDR_c"/>
    <property type="match status" value="1"/>
</dbReference>
<dbReference type="RefSeq" id="WP_114209203.1">
    <property type="nucleotide sequence ID" value="NZ_CP030840.1"/>
</dbReference>
<evidence type="ECO:0000259" key="3">
    <source>
        <dbReference type="SMART" id="SM00822"/>
    </source>
</evidence>
<dbReference type="SUPFAM" id="SSF53639">
    <property type="entry name" value="AraD/HMP-PK domain-like"/>
    <property type="match status" value="1"/>
</dbReference>
<dbReference type="SUPFAM" id="SSF51735">
    <property type="entry name" value="NAD(P)-binding Rossmann-fold domains"/>
    <property type="match status" value="1"/>
</dbReference>
<dbReference type="Proteomes" id="UP000253606">
    <property type="component" value="Chromosome"/>
</dbReference>
<dbReference type="Pfam" id="PF13561">
    <property type="entry name" value="adh_short_C2"/>
    <property type="match status" value="1"/>
</dbReference>
<name>A0A2Z5G5Q0_9BACT</name>
<evidence type="ECO:0000259" key="4">
    <source>
        <dbReference type="SMART" id="SM01007"/>
    </source>
</evidence>
<dbReference type="PRINTS" id="PR00081">
    <property type="entry name" value="GDHRDH"/>
</dbReference>
<dbReference type="InterPro" id="IPR036409">
    <property type="entry name" value="Aldolase_II/adducin_N_sf"/>
</dbReference>
<dbReference type="InterPro" id="IPR057326">
    <property type="entry name" value="KR_dom"/>
</dbReference>
<dbReference type="SMART" id="SM01007">
    <property type="entry name" value="Aldolase_II"/>
    <property type="match status" value="1"/>
</dbReference>
<evidence type="ECO:0000256" key="2">
    <source>
        <dbReference type="ARBA" id="ARBA00023002"/>
    </source>
</evidence>
<dbReference type="EMBL" id="CP030840">
    <property type="protein sequence ID" value="AXC14421.1"/>
    <property type="molecule type" value="Genomic_DNA"/>
</dbReference>
<comment type="similarity">
    <text evidence="1">Belongs to the short-chain dehydrogenases/reductases (SDR) family.</text>
</comment>
<dbReference type="Gene3D" id="3.40.225.10">
    <property type="entry name" value="Class II aldolase/adducin N-terminal domain"/>
    <property type="match status" value="1"/>
</dbReference>
<accession>A0A2Z5G5Q0</accession>
<dbReference type="Gene3D" id="3.40.50.720">
    <property type="entry name" value="NAD(P)-binding Rossmann-like Domain"/>
    <property type="match status" value="1"/>
</dbReference>
<keyword evidence="2" id="KW-0560">Oxidoreductase</keyword>
<protein>
    <submittedName>
        <fullName evidence="5">Putative rhamnulose-1-phosphate aldolase</fullName>
    </submittedName>
</protein>
<evidence type="ECO:0000313" key="5">
    <source>
        <dbReference type="EMBL" id="AXC14421.1"/>
    </source>
</evidence>
<dbReference type="InterPro" id="IPR001303">
    <property type="entry name" value="Aldolase_II/adducin_N"/>
</dbReference>
<evidence type="ECO:0000313" key="6">
    <source>
        <dbReference type="Proteomes" id="UP000253606"/>
    </source>
</evidence>
<dbReference type="GO" id="GO:0050664">
    <property type="term" value="F:oxidoreductase activity, acting on NAD(P)H, oxygen as acceptor"/>
    <property type="evidence" value="ECO:0007669"/>
    <property type="project" value="TreeGrafter"/>
</dbReference>
<dbReference type="FunFam" id="3.40.50.720:FF:000084">
    <property type="entry name" value="Short-chain dehydrogenase reductase"/>
    <property type="match status" value="1"/>
</dbReference>
<reference evidence="5 6" key="1">
    <citation type="journal article" date="2018" name="Front. Microbiol.">
        <title>Hydrolytic Capabilities as a Key to Environmental Success: Chitinolytic and Cellulolytic Acidobacteria From Acidic Sub-arctic Soils and Boreal Peatlands.</title>
        <authorList>
            <person name="Belova S.E."/>
            <person name="Ravin N.V."/>
            <person name="Pankratov T.A."/>
            <person name="Rakitin A.L."/>
            <person name="Ivanova A.A."/>
            <person name="Beletsky A.V."/>
            <person name="Mardanov A.V."/>
            <person name="Sinninghe Damste J.S."/>
            <person name="Dedysh S.N."/>
        </authorList>
    </citation>
    <scope>NUCLEOTIDE SEQUENCE [LARGE SCALE GENOMIC DNA]</scope>
    <source>
        <strain evidence="5 6">SBC82</strain>
    </source>
</reference>
<dbReference type="PANTHER" id="PTHR43008:SF4">
    <property type="entry name" value="CHAIN DEHYDROGENASE, PUTATIVE (AFU_ORTHOLOGUE AFUA_4G08710)-RELATED"/>
    <property type="match status" value="1"/>
</dbReference>
<sequence length="739" mass="80540">MASVTETQTTLHYLKDLWDDALAATLDQAELLRYRSNLLGSDLRITNFAGGNTSSKILEIDPLTGEKREVLWVKGSGGDLGSMKRGGLATLYLEKLHALEQLYRGVDFEDEMVDMYPLCTFKNNPVAASIDTPLHGFLPFPHVDHLHPDWGIALAASANGLEKMAEFNQRYGHHLVWVPWQRPGFELGIMMKRTIEANPACDGIVLGGHGLFTWGNTHRESYLNTITIIDQLGQFVNEHIARRGDAIFGGVRYQSREDRTKLAMELFPYLRGQVSSNRRVIGSYSDLPEVLRFANSKDGEALAYLGTSCPDHFIRTKIRPLYVKWDPSGDLAGLKSAIADGLKTYRKEYAEYYKTHAEPDSPAMRDDNPSIVVIPGLGMFSFGKSKTESRITGEFYTNAIHVMEGASAMAEGVAPKELPQAGPAAPTSAFKVHTNYVALPALEAFRIEYWKLEEAKIRRQPAEKQLSRQIAVIIGGGSGIGREVALLAAERGAHVVVADRDLTGAEAVAAETKAVAGKEHVTSVSVDIRSRETIREAIAKAVQAFGGVDILINTAAIFPASPDGIITDAQWALTLEVNVTANYLLADEATKLFRDQGLPVSVVLTSSANAVVPKRGSEAYDVSKAALSHLVRELAVGLAPLVRVNGISPATVVKGSTMFPRDRVVASLTKYSIPFESTASDDELRNQLAGYYAKRTLTHQPIDPKDCAEAILFLAGPAARCTTGHLIPVDGGLTEAFLR</sequence>
<feature type="domain" description="Ketoreductase" evidence="3">
    <location>
        <begin position="469"/>
        <end position="656"/>
    </location>
</feature>
<dbReference type="InterPro" id="IPR036291">
    <property type="entry name" value="NAD(P)-bd_dom_sf"/>
</dbReference>
<dbReference type="AlphaFoldDB" id="A0A2Z5G5Q0"/>
<dbReference type="PANTHER" id="PTHR43008">
    <property type="entry name" value="BENZIL REDUCTASE"/>
    <property type="match status" value="1"/>
</dbReference>
<organism evidence="5 6">
    <name type="scientific">Acidisarcina polymorpha</name>
    <dbReference type="NCBI Taxonomy" id="2211140"/>
    <lineage>
        <taxon>Bacteria</taxon>
        <taxon>Pseudomonadati</taxon>
        <taxon>Acidobacteriota</taxon>
        <taxon>Terriglobia</taxon>
        <taxon>Terriglobales</taxon>
        <taxon>Acidobacteriaceae</taxon>
        <taxon>Acidisarcina</taxon>
    </lineage>
</organism>
<dbReference type="NCBIfam" id="NF006189">
    <property type="entry name" value="PRK08324.1-3"/>
    <property type="match status" value="1"/>
</dbReference>
<gene>
    <name evidence="5" type="ORF">ACPOL_5167</name>
</gene>
<keyword evidence="6" id="KW-1185">Reference proteome</keyword>
<dbReference type="Pfam" id="PF00596">
    <property type="entry name" value="Aldolase_II"/>
    <property type="match status" value="1"/>
</dbReference>
<evidence type="ECO:0000256" key="1">
    <source>
        <dbReference type="ARBA" id="ARBA00006484"/>
    </source>
</evidence>
<dbReference type="InterPro" id="IPR002347">
    <property type="entry name" value="SDR_fam"/>
</dbReference>
<dbReference type="KEGG" id="abas:ACPOL_5167"/>
<feature type="domain" description="Class II aldolase/adducin N-terminal" evidence="4">
    <location>
        <begin position="31"/>
        <end position="236"/>
    </location>
</feature>
<dbReference type="OrthoDB" id="9774430at2"/>